<feature type="compositionally biased region" description="Polar residues" evidence="1">
    <location>
        <begin position="100"/>
        <end position="114"/>
    </location>
</feature>
<dbReference type="InterPro" id="IPR005062">
    <property type="entry name" value="SAC3/GANP/THP3_conserved"/>
</dbReference>
<gene>
    <name evidence="3" type="ORF">LTR09_007583</name>
</gene>
<dbReference type="Pfam" id="PF03399">
    <property type="entry name" value="SAC3_GANP"/>
    <property type="match status" value="1"/>
</dbReference>
<accession>A0AAJ0DCG6</accession>
<evidence type="ECO:0000256" key="1">
    <source>
        <dbReference type="SAM" id="MobiDB-lite"/>
    </source>
</evidence>
<dbReference type="GO" id="GO:0005634">
    <property type="term" value="C:nucleus"/>
    <property type="evidence" value="ECO:0007669"/>
    <property type="project" value="TreeGrafter"/>
</dbReference>
<dbReference type="InterPro" id="IPR045107">
    <property type="entry name" value="SAC3/GANP/THP3"/>
</dbReference>
<dbReference type="EMBL" id="JAWDJX010000027">
    <property type="protein sequence ID" value="KAK3051187.1"/>
    <property type="molecule type" value="Genomic_DNA"/>
</dbReference>
<dbReference type="AlphaFoldDB" id="A0AAJ0DCG6"/>
<dbReference type="PROSITE" id="PS50250">
    <property type="entry name" value="PCI"/>
    <property type="match status" value="1"/>
</dbReference>
<sequence length="503" mass="56758">METAPAYTAVSARHTLSRPPMPSSQPPPQEKPKFSRALREYVGRTFSEPQIPGVDSKTMQEKLKSIINQAAALDEMDTRDWNSYPLPQEFISREMEDSSRNGAQDATMTNTNGSHLPVRNSRLTPPVSHTKKRKSPDTDMTGSDKETTPPWKKKTGMNGLGDRITGMSKTQEKKQKKAEIMRLNAMDVDPAVLEKRRQRFNNVTPDASPYISSRDESPTPSGPIVGTCQTLEKNYFRLTAPPAAHTVRPLPILEKALDLVRKKWKKEHSYSYACDQMKSLRQDLTVQHIKNQFTVKVYELHARIALEMADLGEYNQCQTQLRALYKSNMGGNPEEFVAYRILYFIYTSNRTGVNDVLADLTTADKQKPAVRHALQVRSALVSGNYHKFFRLYEDAPFMGPYLLDMFIHRERLAAMAAICKTYKPDVSLQFLTQELAFHGEEGSEEGDAEAGDRQCLEFISQYGADYLVDRKENGVRVMTGKAGALFENARAAAFRSVDIKGQI</sequence>
<evidence type="ECO:0000313" key="3">
    <source>
        <dbReference type="EMBL" id="KAK3051187.1"/>
    </source>
</evidence>
<feature type="region of interest" description="Disordered" evidence="1">
    <location>
        <begin position="95"/>
        <end position="173"/>
    </location>
</feature>
<keyword evidence="4" id="KW-1185">Reference proteome</keyword>
<proteinExistence type="predicted"/>
<dbReference type="Gene3D" id="1.25.40.990">
    <property type="match status" value="1"/>
</dbReference>
<comment type="caution">
    <text evidence="3">The sequence shown here is derived from an EMBL/GenBank/DDBJ whole genome shotgun (WGS) entry which is preliminary data.</text>
</comment>
<feature type="domain" description="PCI" evidence="2">
    <location>
        <begin position="310"/>
        <end position="482"/>
    </location>
</feature>
<reference evidence="3" key="1">
    <citation type="submission" date="2023-04" db="EMBL/GenBank/DDBJ databases">
        <title>Black Yeasts Isolated from many extreme environments.</title>
        <authorList>
            <person name="Coleine C."/>
            <person name="Stajich J.E."/>
            <person name="Selbmann L."/>
        </authorList>
    </citation>
    <scope>NUCLEOTIDE SEQUENCE</scope>
    <source>
        <strain evidence="3">CCFEE 5312</strain>
    </source>
</reference>
<organism evidence="3 4">
    <name type="scientific">Extremus antarcticus</name>
    <dbReference type="NCBI Taxonomy" id="702011"/>
    <lineage>
        <taxon>Eukaryota</taxon>
        <taxon>Fungi</taxon>
        <taxon>Dikarya</taxon>
        <taxon>Ascomycota</taxon>
        <taxon>Pezizomycotina</taxon>
        <taxon>Dothideomycetes</taxon>
        <taxon>Dothideomycetidae</taxon>
        <taxon>Mycosphaerellales</taxon>
        <taxon>Extremaceae</taxon>
        <taxon>Extremus</taxon>
    </lineage>
</organism>
<dbReference type="PANTHER" id="PTHR12436:SF4">
    <property type="entry name" value="LEUKOCYTE RECEPTOR CLUSTER MEMBER 8"/>
    <property type="match status" value="1"/>
</dbReference>
<feature type="compositionally biased region" description="Pro residues" evidence="1">
    <location>
        <begin position="19"/>
        <end position="29"/>
    </location>
</feature>
<name>A0AAJ0DCG6_9PEZI</name>
<dbReference type="InterPro" id="IPR000717">
    <property type="entry name" value="PCI_dom"/>
</dbReference>
<feature type="region of interest" description="Disordered" evidence="1">
    <location>
        <begin position="1"/>
        <end position="34"/>
    </location>
</feature>
<protein>
    <recommendedName>
        <fullName evidence="2">PCI domain-containing protein</fullName>
    </recommendedName>
</protein>
<dbReference type="PANTHER" id="PTHR12436">
    <property type="entry name" value="80 KDA MCM3-ASSOCIATED PROTEIN"/>
    <property type="match status" value="1"/>
</dbReference>
<evidence type="ECO:0000259" key="2">
    <source>
        <dbReference type="PROSITE" id="PS50250"/>
    </source>
</evidence>
<evidence type="ECO:0000313" key="4">
    <source>
        <dbReference type="Proteomes" id="UP001271007"/>
    </source>
</evidence>
<dbReference type="Proteomes" id="UP001271007">
    <property type="component" value="Unassembled WGS sequence"/>
</dbReference>